<proteinExistence type="predicted"/>
<sequence>MGMFEARHHNGYDNVAWLIPKWLKRKGVCSQRESMICCGQFITRISKNMSLLTDEVLNGWSALVYCRYAGVFGYMAGQYNIPLQGAYAPPEHDEEGQQQEE</sequence>
<dbReference type="EMBL" id="BKCJ010006938">
    <property type="protein sequence ID" value="GEU74707.1"/>
    <property type="molecule type" value="Genomic_DNA"/>
</dbReference>
<name>A0A6L2MN18_TANCI</name>
<reference evidence="1" key="1">
    <citation type="journal article" date="2019" name="Sci. Rep.">
        <title>Draft genome of Tanacetum cinerariifolium, the natural source of mosquito coil.</title>
        <authorList>
            <person name="Yamashiro T."/>
            <person name="Shiraishi A."/>
            <person name="Satake H."/>
            <person name="Nakayama K."/>
        </authorList>
    </citation>
    <scope>NUCLEOTIDE SEQUENCE</scope>
</reference>
<accession>A0A6L2MN18</accession>
<evidence type="ECO:0000313" key="1">
    <source>
        <dbReference type="EMBL" id="GEU74707.1"/>
    </source>
</evidence>
<dbReference type="AlphaFoldDB" id="A0A6L2MN18"/>
<organism evidence="1">
    <name type="scientific">Tanacetum cinerariifolium</name>
    <name type="common">Dalmatian daisy</name>
    <name type="synonym">Chrysanthemum cinerariifolium</name>
    <dbReference type="NCBI Taxonomy" id="118510"/>
    <lineage>
        <taxon>Eukaryota</taxon>
        <taxon>Viridiplantae</taxon>
        <taxon>Streptophyta</taxon>
        <taxon>Embryophyta</taxon>
        <taxon>Tracheophyta</taxon>
        <taxon>Spermatophyta</taxon>
        <taxon>Magnoliopsida</taxon>
        <taxon>eudicotyledons</taxon>
        <taxon>Gunneridae</taxon>
        <taxon>Pentapetalae</taxon>
        <taxon>asterids</taxon>
        <taxon>campanulids</taxon>
        <taxon>Asterales</taxon>
        <taxon>Asteraceae</taxon>
        <taxon>Asteroideae</taxon>
        <taxon>Anthemideae</taxon>
        <taxon>Anthemidinae</taxon>
        <taxon>Tanacetum</taxon>
    </lineage>
</organism>
<protein>
    <submittedName>
        <fullName evidence="1">Uncharacterized protein</fullName>
    </submittedName>
</protein>
<gene>
    <name evidence="1" type="ORF">Tci_046685</name>
</gene>
<comment type="caution">
    <text evidence="1">The sequence shown here is derived from an EMBL/GenBank/DDBJ whole genome shotgun (WGS) entry which is preliminary data.</text>
</comment>